<evidence type="ECO:0000313" key="4">
    <source>
        <dbReference type="Proteomes" id="UP000654720"/>
    </source>
</evidence>
<accession>A0ABX7HA75</accession>
<dbReference type="EMBL" id="CP069450">
    <property type="protein sequence ID" value="QRO51994.1"/>
    <property type="molecule type" value="Genomic_DNA"/>
</dbReference>
<reference evidence="3 4" key="1">
    <citation type="submission" date="2021-02" db="EMBL/GenBank/DDBJ databases">
        <title>FDA dAtabase for Regulatory Grade micrObial Sequences (FDA-ARGOS): Supporting development and validation of Infectious Disease Dx tests.</title>
        <authorList>
            <person name="Carlson P."/>
            <person name="Fischbach M."/>
            <person name="Hastie J."/>
            <person name="Bilen M."/>
            <person name="Cheng A."/>
            <person name="Tallon L."/>
            <person name="Sadzewicz L."/>
            <person name="Zhao X."/>
            <person name="Boylan J."/>
            <person name="Ott S."/>
            <person name="Bowen H."/>
            <person name="Vavikolanu K."/>
            <person name="Mehta A."/>
            <person name="Aluvathingal J."/>
            <person name="Nadendla S."/>
            <person name="Yan Y."/>
            <person name="Sichtig H."/>
        </authorList>
    </citation>
    <scope>NUCLEOTIDE SEQUENCE [LARGE SCALE GENOMIC DNA]</scope>
    <source>
        <strain evidence="3 4">FDAARGOS_1229</strain>
    </source>
</reference>
<feature type="transmembrane region" description="Helical" evidence="1">
    <location>
        <begin position="44"/>
        <end position="64"/>
    </location>
</feature>
<dbReference type="PANTHER" id="PTHR37938:SF1">
    <property type="entry name" value="BLL0215 PROTEIN"/>
    <property type="match status" value="1"/>
</dbReference>
<keyword evidence="1" id="KW-0812">Transmembrane</keyword>
<name>A0ABX7HA75_9BACT</name>
<protein>
    <submittedName>
        <fullName evidence="3">PH domain-containing protein</fullName>
    </submittedName>
</protein>
<proteinExistence type="predicted"/>
<dbReference type="Pfam" id="PF03703">
    <property type="entry name" value="bPH_2"/>
    <property type="match status" value="1"/>
</dbReference>
<dbReference type="InterPro" id="IPR005182">
    <property type="entry name" value="YdbS-like_PH"/>
</dbReference>
<evidence type="ECO:0000259" key="2">
    <source>
        <dbReference type="Pfam" id="PF03703"/>
    </source>
</evidence>
<keyword evidence="1" id="KW-0472">Membrane</keyword>
<organism evidence="3 4">
    <name type="scientific">Butyricimonas virosa</name>
    <dbReference type="NCBI Taxonomy" id="544645"/>
    <lineage>
        <taxon>Bacteria</taxon>
        <taxon>Pseudomonadati</taxon>
        <taxon>Bacteroidota</taxon>
        <taxon>Bacteroidia</taxon>
        <taxon>Bacteroidales</taxon>
        <taxon>Odoribacteraceae</taxon>
        <taxon>Butyricimonas</taxon>
    </lineage>
</organism>
<dbReference type="PANTHER" id="PTHR37938">
    <property type="entry name" value="BLL0215 PROTEIN"/>
    <property type="match status" value="1"/>
</dbReference>
<dbReference type="Proteomes" id="UP000654720">
    <property type="component" value="Chromosome"/>
</dbReference>
<gene>
    <name evidence="3" type="ORF">I6J59_11195</name>
</gene>
<feature type="domain" description="YdbS-like PH" evidence="2">
    <location>
        <begin position="68"/>
        <end position="139"/>
    </location>
</feature>
<keyword evidence="1" id="KW-1133">Transmembrane helix</keyword>
<evidence type="ECO:0000313" key="3">
    <source>
        <dbReference type="EMBL" id="QRO51994.1"/>
    </source>
</evidence>
<sequence length="162" mass="18709">MELSQKQGVVTLRPRAMQFLIDELPLLLICLAGLVYGGMEGMPLAKVATLLAILLSLILAYRYIYLKRISYQVTTEQLTAKHGVLQRSVDYIELYRIVDFHENQTLMQQIFRLKTVTVLSTDRSTPKLNLIGLSERDNIVEIIRERVEYNKQRKGIYEIANH</sequence>
<evidence type="ECO:0000256" key="1">
    <source>
        <dbReference type="SAM" id="Phobius"/>
    </source>
</evidence>
<keyword evidence="4" id="KW-1185">Reference proteome</keyword>
<feature type="transmembrane region" description="Helical" evidence="1">
    <location>
        <begin position="20"/>
        <end position="38"/>
    </location>
</feature>